<keyword evidence="4" id="KW-1185">Reference proteome</keyword>
<evidence type="ECO:0000259" key="2">
    <source>
        <dbReference type="PROSITE" id="PS52015"/>
    </source>
</evidence>
<dbReference type="PROSITE" id="PS52015">
    <property type="entry name" value="TONB_CTD"/>
    <property type="match status" value="1"/>
</dbReference>
<evidence type="ECO:0000256" key="1">
    <source>
        <dbReference type="SAM" id="SignalP"/>
    </source>
</evidence>
<dbReference type="Gene3D" id="3.30.1150.10">
    <property type="match status" value="1"/>
</dbReference>
<feature type="chain" id="PRO_5046164838" evidence="1">
    <location>
        <begin position="24"/>
        <end position="278"/>
    </location>
</feature>
<dbReference type="InterPro" id="IPR037682">
    <property type="entry name" value="TonB_C"/>
</dbReference>
<accession>A0ABW2U086</accession>
<reference evidence="4" key="1">
    <citation type="journal article" date="2019" name="Int. J. Syst. Evol. Microbiol.">
        <title>The Global Catalogue of Microorganisms (GCM) 10K type strain sequencing project: providing services to taxonomists for standard genome sequencing and annotation.</title>
        <authorList>
            <consortium name="The Broad Institute Genomics Platform"/>
            <consortium name="The Broad Institute Genome Sequencing Center for Infectious Disease"/>
            <person name="Wu L."/>
            <person name="Ma J."/>
        </authorList>
    </citation>
    <scope>NUCLEOTIDE SEQUENCE [LARGE SCALE GENOMIC DNA]</scope>
    <source>
        <strain evidence="4">JCM 19635</strain>
    </source>
</reference>
<dbReference type="PANTHER" id="PTHR33446">
    <property type="entry name" value="PROTEIN TONB-RELATED"/>
    <property type="match status" value="1"/>
</dbReference>
<protein>
    <submittedName>
        <fullName evidence="3">Energy transducer TonB</fullName>
    </submittedName>
</protein>
<dbReference type="PANTHER" id="PTHR33446:SF2">
    <property type="entry name" value="PROTEIN TONB"/>
    <property type="match status" value="1"/>
</dbReference>
<dbReference type="RefSeq" id="WP_380200994.1">
    <property type="nucleotide sequence ID" value="NZ_JBHTEK010000001.1"/>
</dbReference>
<evidence type="ECO:0000313" key="4">
    <source>
        <dbReference type="Proteomes" id="UP001596513"/>
    </source>
</evidence>
<evidence type="ECO:0000313" key="3">
    <source>
        <dbReference type="EMBL" id="MFC7666898.1"/>
    </source>
</evidence>
<sequence>MRNLFTKLIAAVGLLALASTASAQAPAPSAAYTGPRFPGGPDSLRALVQRSIRTATGSPAPSGRMLVQFELKANGQPHNYTMVLPPAPLNKPLVNATAAALNYLEAHMPAWTPGTPDPKLAPGAEPKVSLAIDFTTAPAAMPYYYADEDPTFGTLANLLQAQGSKSSNQPVADPAEKALLASPKGLARYIQRQVKYPPAALRGQQQGVVYAYFEVAESGAIEHPEILGSAGRTLDAEVLKSLNTLPTATSPAKLKNQPAHVYYVVPVTFRMQVATRFR</sequence>
<feature type="domain" description="TonB C-terminal" evidence="2">
    <location>
        <begin position="181"/>
        <end position="278"/>
    </location>
</feature>
<gene>
    <name evidence="3" type="ORF">ACFQT0_05305</name>
</gene>
<proteinExistence type="predicted"/>
<dbReference type="InterPro" id="IPR051045">
    <property type="entry name" value="TonB-dependent_transducer"/>
</dbReference>
<dbReference type="SUPFAM" id="SSF74653">
    <property type="entry name" value="TolA/TonB C-terminal domain"/>
    <property type="match status" value="1"/>
</dbReference>
<feature type="signal peptide" evidence="1">
    <location>
        <begin position="1"/>
        <end position="23"/>
    </location>
</feature>
<keyword evidence="1" id="KW-0732">Signal</keyword>
<dbReference type="EMBL" id="JBHTEK010000001">
    <property type="protein sequence ID" value="MFC7666898.1"/>
    <property type="molecule type" value="Genomic_DNA"/>
</dbReference>
<name>A0ABW2U086_9BACT</name>
<organism evidence="3 4">
    <name type="scientific">Hymenobacter humi</name>
    <dbReference type="NCBI Taxonomy" id="1411620"/>
    <lineage>
        <taxon>Bacteria</taxon>
        <taxon>Pseudomonadati</taxon>
        <taxon>Bacteroidota</taxon>
        <taxon>Cytophagia</taxon>
        <taxon>Cytophagales</taxon>
        <taxon>Hymenobacteraceae</taxon>
        <taxon>Hymenobacter</taxon>
    </lineage>
</organism>
<dbReference type="Pfam" id="PF03544">
    <property type="entry name" value="TonB_C"/>
    <property type="match status" value="1"/>
</dbReference>
<comment type="caution">
    <text evidence="3">The sequence shown here is derived from an EMBL/GenBank/DDBJ whole genome shotgun (WGS) entry which is preliminary data.</text>
</comment>
<dbReference type="Proteomes" id="UP001596513">
    <property type="component" value="Unassembled WGS sequence"/>
</dbReference>